<dbReference type="EMBL" id="PNIQ01000310">
    <property type="protein sequence ID" value="PMP83830.1"/>
    <property type="molecule type" value="Genomic_DNA"/>
</dbReference>
<dbReference type="InterPro" id="IPR027417">
    <property type="entry name" value="P-loop_NTPase"/>
</dbReference>
<proteinExistence type="predicted"/>
<dbReference type="InterPro" id="IPR005702">
    <property type="entry name" value="Wzc-like_C"/>
</dbReference>
<dbReference type="GO" id="GO:0004713">
    <property type="term" value="F:protein tyrosine kinase activity"/>
    <property type="evidence" value="ECO:0007669"/>
    <property type="project" value="TreeGrafter"/>
</dbReference>
<dbReference type="GO" id="GO:0005886">
    <property type="term" value="C:plasma membrane"/>
    <property type="evidence" value="ECO:0007669"/>
    <property type="project" value="TreeGrafter"/>
</dbReference>
<name>A0A2J6X949_9CHLR</name>
<gene>
    <name evidence="3" type="ORF">C0184_04750</name>
</gene>
<evidence type="ECO:0000256" key="2">
    <source>
        <dbReference type="ARBA" id="ARBA00022840"/>
    </source>
</evidence>
<evidence type="ECO:0000313" key="4">
    <source>
        <dbReference type="Proteomes" id="UP000243376"/>
    </source>
</evidence>
<dbReference type="PANTHER" id="PTHR32309">
    <property type="entry name" value="TYROSINE-PROTEIN KINASE"/>
    <property type="match status" value="1"/>
</dbReference>
<dbReference type="AlphaFoldDB" id="A0A2J6X949"/>
<evidence type="ECO:0000256" key="1">
    <source>
        <dbReference type="ARBA" id="ARBA00022741"/>
    </source>
</evidence>
<protein>
    <submittedName>
        <fullName evidence="3">Capsular biosynthesis protein</fullName>
    </submittedName>
</protein>
<dbReference type="InterPro" id="IPR050445">
    <property type="entry name" value="Bact_polysacc_biosynth/exp"/>
</dbReference>
<organism evidence="3 4">
    <name type="scientific">Chloroflexus aggregans</name>
    <dbReference type="NCBI Taxonomy" id="152260"/>
    <lineage>
        <taxon>Bacteria</taxon>
        <taxon>Bacillati</taxon>
        <taxon>Chloroflexota</taxon>
        <taxon>Chloroflexia</taxon>
        <taxon>Chloroflexales</taxon>
        <taxon>Chloroflexineae</taxon>
        <taxon>Chloroflexaceae</taxon>
        <taxon>Chloroflexus</taxon>
    </lineage>
</organism>
<evidence type="ECO:0000313" key="3">
    <source>
        <dbReference type="EMBL" id="PMP83830.1"/>
    </source>
</evidence>
<dbReference type="Gene3D" id="3.40.50.300">
    <property type="entry name" value="P-loop containing nucleotide triphosphate hydrolases"/>
    <property type="match status" value="1"/>
</dbReference>
<dbReference type="PANTHER" id="PTHR32309:SF13">
    <property type="entry name" value="FERRIC ENTEROBACTIN TRANSPORT PROTEIN FEPE"/>
    <property type="match status" value="1"/>
</dbReference>
<keyword evidence="1" id="KW-0547">Nucleotide-binding</keyword>
<feature type="non-terminal residue" evidence="3">
    <location>
        <position position="122"/>
    </location>
</feature>
<keyword evidence="2" id="KW-0067">ATP-binding</keyword>
<sequence length="122" mass="13048">MLVTSSPEQVLITLREPASAAAEAYRTLRTNILFSSLDKPIHTLLLTAAEPTPEKSLTAANLAVTMAQAEQRVLLVDCDLRQPSLHTLFGLSNEQGLTSSILDQDAPLAIQSTDVPGLSLLP</sequence>
<accession>A0A2J6X949</accession>
<dbReference type="CDD" id="cd05387">
    <property type="entry name" value="BY-kinase"/>
    <property type="match status" value="1"/>
</dbReference>
<comment type="caution">
    <text evidence="3">The sequence shown here is derived from an EMBL/GenBank/DDBJ whole genome shotgun (WGS) entry which is preliminary data.</text>
</comment>
<dbReference type="Proteomes" id="UP000243376">
    <property type="component" value="Unassembled WGS sequence"/>
</dbReference>
<dbReference type="SUPFAM" id="SSF52540">
    <property type="entry name" value="P-loop containing nucleoside triphosphate hydrolases"/>
    <property type="match status" value="1"/>
</dbReference>
<reference evidence="3 4" key="1">
    <citation type="submission" date="2018-01" db="EMBL/GenBank/DDBJ databases">
        <title>Metagenomic assembled genomes from two thermal pools in the Uzon Caldera, Kamchatka, Russia.</title>
        <authorList>
            <person name="Wilkins L."/>
            <person name="Ettinger C."/>
        </authorList>
    </citation>
    <scope>NUCLEOTIDE SEQUENCE [LARGE SCALE GENOMIC DNA]</scope>
    <source>
        <strain evidence="3">ZAV-02</strain>
    </source>
</reference>